<keyword evidence="8" id="KW-1185">Reference proteome</keyword>
<sequence>MRKREQLISTLQHIAVLLFGTFLLAFTYYHINFQNHLTEGGFVGLALLGKYVLGLPPALSILALDIPVMVIALFLKGRKFLVSTMIATTSFSIFYALLERYSVIVIDLQHNLFIAALLSGILTGFATGIVLRVGGASGGDDILSLLVSRWTGIKLGTVFFLFDGIVLLLCLFYMPLRETLYTILAVSIAGQMITLTVTFGAKKTATNPVLPKGISPQPVKSKTVQVMQSAHL</sequence>
<feature type="transmembrane region" description="Helical" evidence="6">
    <location>
        <begin position="12"/>
        <end position="31"/>
    </location>
</feature>
<gene>
    <name evidence="7" type="ORF">SAMN05421578_101387</name>
</gene>
<dbReference type="Proteomes" id="UP000186666">
    <property type="component" value="Unassembled WGS sequence"/>
</dbReference>
<feature type="transmembrane region" description="Helical" evidence="6">
    <location>
        <begin position="152"/>
        <end position="174"/>
    </location>
</feature>
<keyword evidence="4 6" id="KW-1133">Transmembrane helix</keyword>
<dbReference type="PANTHER" id="PTHR33545:SF10">
    <property type="entry name" value="UPF0750 MEMBRANE PROTEIN YPJC"/>
    <property type="match status" value="1"/>
</dbReference>
<keyword evidence="2" id="KW-1003">Cell membrane</keyword>
<feature type="transmembrane region" description="Helical" evidence="6">
    <location>
        <begin position="180"/>
        <end position="201"/>
    </location>
</feature>
<keyword evidence="5 6" id="KW-0472">Membrane</keyword>
<comment type="subcellular location">
    <subcellularLocation>
        <location evidence="1">Cell membrane</location>
        <topology evidence="1">Multi-pass membrane protein</topology>
    </subcellularLocation>
</comment>
<name>A0ABY1JKT3_9BACL</name>
<evidence type="ECO:0000256" key="3">
    <source>
        <dbReference type="ARBA" id="ARBA00022692"/>
    </source>
</evidence>
<protein>
    <submittedName>
        <fullName evidence="7">Uncharacterized 5xTM membrane BCR, YitT family COG1284</fullName>
    </submittedName>
</protein>
<evidence type="ECO:0000256" key="4">
    <source>
        <dbReference type="ARBA" id="ARBA00022989"/>
    </source>
</evidence>
<evidence type="ECO:0000256" key="6">
    <source>
        <dbReference type="SAM" id="Phobius"/>
    </source>
</evidence>
<dbReference type="EMBL" id="FTNK01000001">
    <property type="protein sequence ID" value="SIQ35848.1"/>
    <property type="molecule type" value="Genomic_DNA"/>
</dbReference>
<dbReference type="InterPro" id="IPR003740">
    <property type="entry name" value="YitT"/>
</dbReference>
<organism evidence="7 8">
    <name type="scientific">Paenibacillus macquariensis</name>
    <dbReference type="NCBI Taxonomy" id="948756"/>
    <lineage>
        <taxon>Bacteria</taxon>
        <taxon>Bacillati</taxon>
        <taxon>Bacillota</taxon>
        <taxon>Bacilli</taxon>
        <taxon>Bacillales</taxon>
        <taxon>Paenibacillaceae</taxon>
        <taxon>Paenibacillus</taxon>
    </lineage>
</organism>
<evidence type="ECO:0000256" key="1">
    <source>
        <dbReference type="ARBA" id="ARBA00004651"/>
    </source>
</evidence>
<dbReference type="Pfam" id="PF02588">
    <property type="entry name" value="YitT_membrane"/>
    <property type="match status" value="1"/>
</dbReference>
<comment type="caution">
    <text evidence="7">The sequence shown here is derived from an EMBL/GenBank/DDBJ whole genome shotgun (WGS) entry which is preliminary data.</text>
</comment>
<reference evidence="7 8" key="1">
    <citation type="submission" date="2017-01" db="EMBL/GenBank/DDBJ databases">
        <authorList>
            <person name="Varghese N."/>
            <person name="Submissions S."/>
        </authorList>
    </citation>
    <scope>NUCLEOTIDE SEQUENCE [LARGE SCALE GENOMIC DNA]</scope>
    <source>
        <strain evidence="7 8">ATCC 23464</strain>
    </source>
</reference>
<evidence type="ECO:0000313" key="8">
    <source>
        <dbReference type="Proteomes" id="UP000186666"/>
    </source>
</evidence>
<evidence type="ECO:0000313" key="7">
    <source>
        <dbReference type="EMBL" id="SIQ35848.1"/>
    </source>
</evidence>
<feature type="transmembrane region" description="Helical" evidence="6">
    <location>
        <begin position="110"/>
        <end position="131"/>
    </location>
</feature>
<evidence type="ECO:0000256" key="5">
    <source>
        <dbReference type="ARBA" id="ARBA00023136"/>
    </source>
</evidence>
<feature type="transmembrane region" description="Helical" evidence="6">
    <location>
        <begin position="51"/>
        <end position="75"/>
    </location>
</feature>
<dbReference type="PANTHER" id="PTHR33545">
    <property type="entry name" value="UPF0750 MEMBRANE PROTEIN YITT-RELATED"/>
    <property type="match status" value="1"/>
</dbReference>
<accession>A0ABY1JKT3</accession>
<keyword evidence="3 6" id="KW-0812">Transmembrane</keyword>
<proteinExistence type="predicted"/>
<dbReference type="RefSeq" id="WP_068589733.1">
    <property type="nucleotide sequence ID" value="NZ_FTNK01000001.1"/>
</dbReference>
<feature type="transmembrane region" description="Helical" evidence="6">
    <location>
        <begin position="80"/>
        <end position="98"/>
    </location>
</feature>
<evidence type="ECO:0000256" key="2">
    <source>
        <dbReference type="ARBA" id="ARBA00022475"/>
    </source>
</evidence>
<dbReference type="InterPro" id="IPR051461">
    <property type="entry name" value="UPF0750_membrane"/>
</dbReference>